<dbReference type="Proteomes" id="UP000031443">
    <property type="component" value="Unassembled WGS sequence"/>
</dbReference>
<name>M7BK11_CHEMY</name>
<sequence>MDLREWYPQARTACGEAACPTPPPGAAAGHAGPFWERRGAQAGTKPLGTTATPELLETHNCKKKTVEQNQAKSKAFTDKWWDAQEPKFECGSFVRIRKPGILRNLEYENLERKGDHKFTAPLKIIEKKGPYTYRLSDGWVWNTSYLAPAYAPRGDYANTQPAWDDFTVVPTQQDIALEPGLERRPVRPRRPPVWTRDYVM</sequence>
<keyword evidence="2" id="KW-1185">Reference proteome</keyword>
<organism evidence="1 2">
    <name type="scientific">Chelonia mydas</name>
    <name type="common">Green sea-turtle</name>
    <name type="synonym">Chelonia agassizi</name>
    <dbReference type="NCBI Taxonomy" id="8469"/>
    <lineage>
        <taxon>Eukaryota</taxon>
        <taxon>Metazoa</taxon>
        <taxon>Chordata</taxon>
        <taxon>Craniata</taxon>
        <taxon>Vertebrata</taxon>
        <taxon>Euteleostomi</taxon>
        <taxon>Archelosauria</taxon>
        <taxon>Testudinata</taxon>
        <taxon>Testudines</taxon>
        <taxon>Cryptodira</taxon>
        <taxon>Durocryptodira</taxon>
        <taxon>Americhelydia</taxon>
        <taxon>Chelonioidea</taxon>
        <taxon>Cheloniidae</taxon>
        <taxon>Chelonia</taxon>
    </lineage>
</organism>
<reference evidence="2" key="1">
    <citation type="journal article" date="2013" name="Nat. Genet.">
        <title>The draft genomes of soft-shell turtle and green sea turtle yield insights into the development and evolution of the turtle-specific body plan.</title>
        <authorList>
            <person name="Wang Z."/>
            <person name="Pascual-Anaya J."/>
            <person name="Zadissa A."/>
            <person name="Li W."/>
            <person name="Niimura Y."/>
            <person name="Huang Z."/>
            <person name="Li C."/>
            <person name="White S."/>
            <person name="Xiong Z."/>
            <person name="Fang D."/>
            <person name="Wang B."/>
            <person name="Ming Y."/>
            <person name="Chen Y."/>
            <person name="Zheng Y."/>
            <person name="Kuraku S."/>
            <person name="Pignatelli M."/>
            <person name="Herrero J."/>
            <person name="Beal K."/>
            <person name="Nozawa M."/>
            <person name="Li Q."/>
            <person name="Wang J."/>
            <person name="Zhang H."/>
            <person name="Yu L."/>
            <person name="Shigenobu S."/>
            <person name="Wang J."/>
            <person name="Liu J."/>
            <person name="Flicek P."/>
            <person name="Searle S."/>
            <person name="Wang J."/>
            <person name="Kuratani S."/>
            <person name="Yin Y."/>
            <person name="Aken B."/>
            <person name="Zhang G."/>
            <person name="Irie N."/>
        </authorList>
    </citation>
    <scope>NUCLEOTIDE SEQUENCE [LARGE SCALE GENOMIC DNA]</scope>
</reference>
<protein>
    <submittedName>
        <fullName evidence="1">Uncharacterized protein</fullName>
    </submittedName>
</protein>
<gene>
    <name evidence="1" type="ORF">UY3_05253</name>
</gene>
<dbReference type="EMBL" id="KB521916">
    <property type="protein sequence ID" value="EMP37539.1"/>
    <property type="molecule type" value="Genomic_DNA"/>
</dbReference>
<evidence type="ECO:0000313" key="2">
    <source>
        <dbReference type="Proteomes" id="UP000031443"/>
    </source>
</evidence>
<dbReference type="STRING" id="8469.M7BK11"/>
<evidence type="ECO:0000313" key="1">
    <source>
        <dbReference type="EMBL" id="EMP37539.1"/>
    </source>
</evidence>
<dbReference type="AlphaFoldDB" id="M7BK11"/>
<accession>M7BK11</accession>
<proteinExistence type="predicted"/>